<dbReference type="Proteomes" id="UP001319921">
    <property type="component" value="Chromosome"/>
</dbReference>
<dbReference type="GeneID" id="68866082"/>
<dbReference type="KEGG" id="scas:SACC_13500"/>
<accession>A0AAQ4CRA2</accession>
<organism evidence="1 2">
    <name type="scientific">Saccharolobus caldissimus</name>
    <dbReference type="NCBI Taxonomy" id="1702097"/>
    <lineage>
        <taxon>Archaea</taxon>
        <taxon>Thermoproteota</taxon>
        <taxon>Thermoprotei</taxon>
        <taxon>Sulfolobales</taxon>
        <taxon>Sulfolobaceae</taxon>
        <taxon>Saccharolobus</taxon>
    </lineage>
</organism>
<dbReference type="EMBL" id="AP025226">
    <property type="protein sequence ID" value="BDB98333.1"/>
    <property type="molecule type" value="Genomic_DNA"/>
</dbReference>
<evidence type="ECO:0000313" key="2">
    <source>
        <dbReference type="Proteomes" id="UP001319921"/>
    </source>
</evidence>
<dbReference type="AlphaFoldDB" id="A0AAQ4CRA2"/>
<sequence length="83" mass="9857">MKFYLIDIRVLGDYTFKVIEMKLNKIKEDEVVILFSNKDPSRILQKVKAKRNVDIIAEQKTPKEWIVYIIARPSRIQNYIISS</sequence>
<protein>
    <submittedName>
        <fullName evidence="1">Uncharacterized protein</fullName>
    </submittedName>
</protein>
<dbReference type="RefSeq" id="WP_229572225.1">
    <property type="nucleotide sequence ID" value="NZ_AP025226.1"/>
</dbReference>
<evidence type="ECO:0000313" key="1">
    <source>
        <dbReference type="EMBL" id="BDB98333.1"/>
    </source>
</evidence>
<name>A0AAQ4CRA2_9CREN</name>
<keyword evidence="2" id="KW-1185">Reference proteome</keyword>
<reference evidence="1 2" key="1">
    <citation type="journal article" date="2022" name="Microbiol. Resour. Announc.">
        <title>Complete Genome Sequence of the Hyperthermophilic and Acidophilic Archaeon Saccharolobus caldissimus Strain HS-3T.</title>
        <authorList>
            <person name="Sakai H.D."/>
            <person name="Kurosawa N."/>
        </authorList>
    </citation>
    <scope>NUCLEOTIDE SEQUENCE [LARGE SCALE GENOMIC DNA]</scope>
    <source>
        <strain evidence="1 2">JCM32116</strain>
    </source>
</reference>
<proteinExistence type="predicted"/>
<gene>
    <name evidence="1" type="ORF">SACC_13500</name>
</gene>